<reference evidence="1" key="1">
    <citation type="submission" date="2022-08" db="EMBL/GenBank/DDBJ databases">
        <title>Genome Sequence of Pycnoporus sanguineus.</title>
        <authorList>
            <person name="Buettner E."/>
        </authorList>
    </citation>
    <scope>NUCLEOTIDE SEQUENCE</scope>
    <source>
        <strain evidence="1">CG-C14</strain>
    </source>
</reference>
<comment type="caution">
    <text evidence="1">The sequence shown here is derived from an EMBL/GenBank/DDBJ whole genome shotgun (WGS) entry which is preliminary data.</text>
</comment>
<gene>
    <name evidence="1" type="ORF">NUW54_g4804</name>
</gene>
<sequence length="564" mass="60966">MASIAGCLRRLRRRTRHVADNTMEAGKGEFTVRAVVLGLIIGCLLCFTNLYFGLQTGWISMMSLQSALIGFLLSKLLPKPISAQENVVLQTTAVATGTMPLAAGFVGILPALGLLDEERDGAPPVHLSWIAAVGWSCAVAFFGVFLSPPLRKQVIIEEQLAFPSGTATGQLISVLHQLPPPDTNVRHRRGYNALASTEDDESIAYIAEPHETDALHVPEAQVPEKEGWSALSWSFAASGVMTVRNSSNPHEARMIDNCYQLAAYFFPVIFSIPLFGTYLAEQWLWTFTPSLSYVGQGIIMGFPTTLSMNLGMLVGWGVLSPLAKYSGWAPGPVGDMTTGSRGWILWVSLAIMCSDSVISLVPVMYELLYTKLWKGFTGSADGSTGKDSKEDETEDRLVPTRWVIWGLCGSIVPGTLLVWLVFGHDGIKPWATFIGFIMGGLLSVLGVRALGETDLNPVSGLGKISQLFFAWIQPGNIIANIIAGGVAEAGAQQSGWRSDAGLEDWTSHPRLASCPILRAAHRVLSVDNRNDHRIFDVSTGVRNSRPFLPCAHGVRVAGSRPSTS</sequence>
<accession>A0ACC1PXX5</accession>
<name>A0ACC1PXX5_9APHY</name>
<proteinExistence type="predicted"/>
<evidence type="ECO:0000313" key="1">
    <source>
        <dbReference type="EMBL" id="KAJ3004456.1"/>
    </source>
</evidence>
<dbReference type="Proteomes" id="UP001144978">
    <property type="component" value="Unassembled WGS sequence"/>
</dbReference>
<keyword evidence="2" id="KW-1185">Reference proteome</keyword>
<dbReference type="EMBL" id="JANSHE010001126">
    <property type="protein sequence ID" value="KAJ3004456.1"/>
    <property type="molecule type" value="Genomic_DNA"/>
</dbReference>
<protein>
    <submittedName>
        <fullName evidence="1">Uncharacterized protein</fullName>
    </submittedName>
</protein>
<evidence type="ECO:0000313" key="2">
    <source>
        <dbReference type="Proteomes" id="UP001144978"/>
    </source>
</evidence>
<organism evidence="1 2">
    <name type="scientific">Trametes sanguinea</name>
    <dbReference type="NCBI Taxonomy" id="158606"/>
    <lineage>
        <taxon>Eukaryota</taxon>
        <taxon>Fungi</taxon>
        <taxon>Dikarya</taxon>
        <taxon>Basidiomycota</taxon>
        <taxon>Agaricomycotina</taxon>
        <taxon>Agaricomycetes</taxon>
        <taxon>Polyporales</taxon>
        <taxon>Polyporaceae</taxon>
        <taxon>Trametes</taxon>
    </lineage>
</organism>